<dbReference type="GO" id="GO:0016740">
    <property type="term" value="F:transferase activity"/>
    <property type="evidence" value="ECO:0007669"/>
    <property type="project" value="UniProtKB-KW"/>
</dbReference>
<evidence type="ECO:0000259" key="2">
    <source>
        <dbReference type="Pfam" id="PF17184"/>
    </source>
</evidence>
<dbReference type="Pfam" id="PF17184">
    <property type="entry name" value="Rit1_C"/>
    <property type="match status" value="1"/>
</dbReference>
<dbReference type="PIRSF" id="PIRSF007747">
    <property type="entry name" value="Ribosyl_Ptfrase"/>
    <property type="match status" value="1"/>
</dbReference>
<evidence type="ECO:0000313" key="3">
    <source>
        <dbReference type="EMBL" id="WFD45712.1"/>
    </source>
</evidence>
<evidence type="ECO:0000259" key="1">
    <source>
        <dbReference type="Pfam" id="PF04179"/>
    </source>
</evidence>
<dbReference type="InterPro" id="IPR007306">
    <property type="entry name" value="Rit1"/>
</dbReference>
<feature type="domain" description="Rit1 DUSP-like" evidence="1">
    <location>
        <begin position="347"/>
        <end position="464"/>
    </location>
</feature>
<feature type="domain" description="Rit1 N-terminal" evidence="2">
    <location>
        <begin position="11"/>
        <end position="265"/>
    </location>
</feature>
<keyword evidence="4" id="KW-1185">Reference proteome</keyword>
<sequence length="475" mass="52269">MQAEREVLKALRRENKDVWSRLWSIEQDAQFVNDVCDTYYPLPLIANMRCGAWYTPPDRVAATSYFKSTDGHMHQWDFSLKRANLHLVDILQPPASSDGERSALTGCILVDSTRRGKRYPDALAKTVPIWCAVLNRASAARYHTPTADIPLAVPAEAVSESERAQIEARLAHWTKAFLASDYTVPRLEKPLCPLFAHPGAVPPIPPACAEQVHHVVLASVSSVDEVAGAYGATYVQGAGDDHESWALGLTPDVFWRNRSRLLDPHLERTDREALVRTLVAQRESETHGKIPWLPQDSDDVIRIGATRLVAVQRPVDHVFGPEERNAYALLVHSSRAAAGGDDADPRVLYLGIPEGKRGLNDFAHALPRVVDAATEALVETDAGDRREVLICGADGYHVPGALLIAILAASFDERRALITSPAARHAHRRSLSKDETRRRLQWVVGASEQISPSRAHLQRVNAALIGPHATIANGQ</sequence>
<gene>
    <name evidence="3" type="primary">RIT1</name>
    <name evidence="3" type="ORF">GLX27_000336</name>
</gene>
<accession>A0ABY8EIY9</accession>
<dbReference type="EMBL" id="CP046234">
    <property type="protein sequence ID" value="WFD45712.1"/>
    <property type="molecule type" value="Genomic_DNA"/>
</dbReference>
<dbReference type="InterPro" id="IPR033449">
    <property type="entry name" value="Rit1_N"/>
</dbReference>
<reference evidence="3 4" key="1">
    <citation type="journal article" date="2020" name="Elife">
        <title>Loss of centromere function drives karyotype evolution in closely related Malassezia species.</title>
        <authorList>
            <person name="Sankaranarayanan S.R."/>
            <person name="Ianiri G."/>
            <person name="Coelho M.A."/>
            <person name="Reza M.H."/>
            <person name="Thimmappa B.C."/>
            <person name="Ganguly P."/>
            <person name="Vadnala R.N."/>
            <person name="Sun S."/>
            <person name="Siddharthan R."/>
            <person name="Tellgren-Roth C."/>
            <person name="Dawson T.L."/>
            <person name="Heitman J."/>
            <person name="Sanyal K."/>
        </authorList>
    </citation>
    <scope>NUCLEOTIDE SEQUENCE [LARGE SCALE GENOMIC DNA]</scope>
    <source>
        <strain evidence="3">CBS14141</strain>
    </source>
</reference>
<dbReference type="Pfam" id="PF04179">
    <property type="entry name" value="Init_tRNA_PT"/>
    <property type="match status" value="1"/>
</dbReference>
<proteinExistence type="predicted"/>
<dbReference type="PANTHER" id="PTHR31811">
    <property type="entry name" value="TRNA A64-2'-O-RIBOSYLPHOSPHATE TRANSFERASE"/>
    <property type="match status" value="1"/>
</dbReference>
<dbReference type="InterPro" id="IPR033421">
    <property type="entry name" value="Rit1_DUSP-like"/>
</dbReference>
<protein>
    <submittedName>
        <fullName evidence="3">tRNA A64-2'-O-ribosylphosphate transferase</fullName>
    </submittedName>
</protein>
<dbReference type="Proteomes" id="UP000818624">
    <property type="component" value="Chromosome 1"/>
</dbReference>
<organism evidence="3 4">
    <name type="scientific">Malassezia furfur</name>
    <name type="common">Pityriasis versicolor infection agent</name>
    <name type="synonym">Pityrosporum furfur</name>
    <dbReference type="NCBI Taxonomy" id="55194"/>
    <lineage>
        <taxon>Eukaryota</taxon>
        <taxon>Fungi</taxon>
        <taxon>Dikarya</taxon>
        <taxon>Basidiomycota</taxon>
        <taxon>Ustilaginomycotina</taxon>
        <taxon>Malasseziomycetes</taxon>
        <taxon>Malasseziales</taxon>
        <taxon>Malasseziaceae</taxon>
        <taxon>Malassezia</taxon>
    </lineage>
</organism>
<dbReference type="PANTHER" id="PTHR31811:SF0">
    <property type="entry name" value="TRNA A64-2'-O-RIBOSYLPHOSPHATE TRANSFERASE"/>
    <property type="match status" value="1"/>
</dbReference>
<name>A0ABY8EIY9_MALFU</name>
<evidence type="ECO:0000313" key="4">
    <source>
        <dbReference type="Proteomes" id="UP000818624"/>
    </source>
</evidence>
<keyword evidence="3" id="KW-0808">Transferase</keyword>